<name>A0A6A5SWC8_9PLEO</name>
<dbReference type="AlphaFoldDB" id="A0A6A5SWC8"/>
<evidence type="ECO:0000313" key="2">
    <source>
        <dbReference type="EMBL" id="KAF1944200.1"/>
    </source>
</evidence>
<evidence type="ECO:0000313" key="3">
    <source>
        <dbReference type="Proteomes" id="UP000800038"/>
    </source>
</evidence>
<protein>
    <submittedName>
        <fullName evidence="2">Uncharacterized protein</fullName>
    </submittedName>
</protein>
<proteinExistence type="predicted"/>
<dbReference type="EMBL" id="ML976018">
    <property type="protein sequence ID" value="KAF1944200.1"/>
    <property type="molecule type" value="Genomic_DNA"/>
</dbReference>
<accession>A0A6A5SWC8</accession>
<gene>
    <name evidence="2" type="ORF">EJ02DRAFT_103514</name>
</gene>
<evidence type="ECO:0000256" key="1">
    <source>
        <dbReference type="SAM" id="MobiDB-lite"/>
    </source>
</evidence>
<feature type="region of interest" description="Disordered" evidence="1">
    <location>
        <begin position="69"/>
        <end position="97"/>
    </location>
</feature>
<keyword evidence="3" id="KW-1185">Reference proteome</keyword>
<sequence length="118" mass="13407">MYPRRRCQQNSIPQPLEPGVSLLRITTALHQYLLFTFLPLMWYLLDDVHLQGPAQTSLQQNIMPRRYHVKSNPTNDGVCSTPSQQPKNQAKRNPPYGSTNLLSIKFTHVVALTSSDSC</sequence>
<feature type="compositionally biased region" description="Polar residues" evidence="1">
    <location>
        <begin position="71"/>
        <end position="88"/>
    </location>
</feature>
<reference evidence="2" key="1">
    <citation type="journal article" date="2020" name="Stud. Mycol.">
        <title>101 Dothideomycetes genomes: a test case for predicting lifestyles and emergence of pathogens.</title>
        <authorList>
            <person name="Haridas S."/>
            <person name="Albert R."/>
            <person name="Binder M."/>
            <person name="Bloem J."/>
            <person name="Labutti K."/>
            <person name="Salamov A."/>
            <person name="Andreopoulos B."/>
            <person name="Baker S."/>
            <person name="Barry K."/>
            <person name="Bills G."/>
            <person name="Bluhm B."/>
            <person name="Cannon C."/>
            <person name="Castanera R."/>
            <person name="Culley D."/>
            <person name="Daum C."/>
            <person name="Ezra D."/>
            <person name="Gonzalez J."/>
            <person name="Henrissat B."/>
            <person name="Kuo A."/>
            <person name="Liang C."/>
            <person name="Lipzen A."/>
            <person name="Lutzoni F."/>
            <person name="Magnuson J."/>
            <person name="Mondo S."/>
            <person name="Nolan M."/>
            <person name="Ohm R."/>
            <person name="Pangilinan J."/>
            <person name="Park H.-J."/>
            <person name="Ramirez L."/>
            <person name="Alfaro M."/>
            <person name="Sun H."/>
            <person name="Tritt A."/>
            <person name="Yoshinaga Y."/>
            <person name="Zwiers L.-H."/>
            <person name="Turgeon B."/>
            <person name="Goodwin S."/>
            <person name="Spatafora J."/>
            <person name="Crous P."/>
            <person name="Grigoriev I."/>
        </authorList>
    </citation>
    <scope>NUCLEOTIDE SEQUENCE</scope>
    <source>
        <strain evidence="2">CBS 161.51</strain>
    </source>
</reference>
<organism evidence="2 3">
    <name type="scientific">Clathrospora elynae</name>
    <dbReference type="NCBI Taxonomy" id="706981"/>
    <lineage>
        <taxon>Eukaryota</taxon>
        <taxon>Fungi</taxon>
        <taxon>Dikarya</taxon>
        <taxon>Ascomycota</taxon>
        <taxon>Pezizomycotina</taxon>
        <taxon>Dothideomycetes</taxon>
        <taxon>Pleosporomycetidae</taxon>
        <taxon>Pleosporales</taxon>
        <taxon>Diademaceae</taxon>
        <taxon>Clathrospora</taxon>
    </lineage>
</organism>
<dbReference type="Proteomes" id="UP000800038">
    <property type="component" value="Unassembled WGS sequence"/>
</dbReference>